<evidence type="ECO:0000313" key="2">
    <source>
        <dbReference type="EMBL" id="RJL26463.1"/>
    </source>
</evidence>
<sequence length="204" mass="21533">MAACGSERAFGSGGGEERADVRALLRDLKGLPDGMRKAGDRPWKPPVKSKDRDCKLIFDALSGRPPKSGLRQRAEVSLTGDLLGEDGGIALAAYSGDAAHRHHSALGDALSGCEEMGSSDPVAATEFTAAPSEVRDLGEDTHTRTFQGTLNGFPYQIEVVFSRVDDTLVSVVHTSLGEADGSRTAELARFALARVRSGPPGDVR</sequence>
<reference evidence="2 3" key="1">
    <citation type="submission" date="2018-09" db="EMBL/GenBank/DDBJ databases">
        <title>YIM 75507 draft genome.</title>
        <authorList>
            <person name="Tang S."/>
            <person name="Feng Y."/>
        </authorList>
    </citation>
    <scope>NUCLEOTIDE SEQUENCE [LARGE SCALE GENOMIC DNA]</scope>
    <source>
        <strain evidence="2 3">YIM 75507</strain>
    </source>
</reference>
<evidence type="ECO:0000313" key="3">
    <source>
        <dbReference type="Proteomes" id="UP000265768"/>
    </source>
</evidence>
<keyword evidence="3" id="KW-1185">Reference proteome</keyword>
<evidence type="ECO:0000256" key="1">
    <source>
        <dbReference type="SAM" id="MobiDB-lite"/>
    </source>
</evidence>
<gene>
    <name evidence="2" type="ORF">D5H75_26095</name>
</gene>
<accession>A0A3A4AL02</accession>
<organism evidence="2 3">
    <name type="scientific">Bailinhaonella thermotolerans</name>
    <dbReference type="NCBI Taxonomy" id="1070861"/>
    <lineage>
        <taxon>Bacteria</taxon>
        <taxon>Bacillati</taxon>
        <taxon>Actinomycetota</taxon>
        <taxon>Actinomycetes</taxon>
        <taxon>Streptosporangiales</taxon>
        <taxon>Streptosporangiaceae</taxon>
        <taxon>Bailinhaonella</taxon>
    </lineage>
</organism>
<proteinExistence type="predicted"/>
<dbReference type="Proteomes" id="UP000265768">
    <property type="component" value="Unassembled WGS sequence"/>
</dbReference>
<dbReference type="AlphaFoldDB" id="A0A3A4AL02"/>
<protein>
    <submittedName>
        <fullName evidence="2">Uncharacterized protein</fullName>
    </submittedName>
</protein>
<feature type="region of interest" description="Disordered" evidence="1">
    <location>
        <begin position="31"/>
        <end position="50"/>
    </location>
</feature>
<name>A0A3A4AL02_9ACTN</name>
<dbReference type="EMBL" id="QZEY01000012">
    <property type="protein sequence ID" value="RJL26463.1"/>
    <property type="molecule type" value="Genomic_DNA"/>
</dbReference>
<comment type="caution">
    <text evidence="2">The sequence shown here is derived from an EMBL/GenBank/DDBJ whole genome shotgun (WGS) entry which is preliminary data.</text>
</comment>